<dbReference type="Pfam" id="PF24736">
    <property type="entry name" value="DUF7687"/>
    <property type="match status" value="1"/>
</dbReference>
<organism evidence="3 4">
    <name type="scientific">Deinococcus arenicola</name>
    <dbReference type="NCBI Taxonomy" id="2994950"/>
    <lineage>
        <taxon>Bacteria</taxon>
        <taxon>Thermotogati</taxon>
        <taxon>Deinococcota</taxon>
        <taxon>Deinococci</taxon>
        <taxon>Deinococcales</taxon>
        <taxon>Deinococcaceae</taxon>
        <taxon>Deinococcus</taxon>
    </lineage>
</organism>
<feature type="domain" description="DUF7687" evidence="1">
    <location>
        <begin position="97"/>
        <end position="284"/>
    </location>
</feature>
<dbReference type="InterPro" id="IPR056107">
    <property type="entry name" value="DUF7690"/>
</dbReference>
<evidence type="ECO:0000313" key="3">
    <source>
        <dbReference type="EMBL" id="MDV6376148.1"/>
    </source>
</evidence>
<dbReference type="Pfam" id="PF24739">
    <property type="entry name" value="DUF7690"/>
    <property type="match status" value="1"/>
</dbReference>
<protein>
    <submittedName>
        <fullName evidence="3">Uncharacterized protein</fullName>
    </submittedName>
</protein>
<proteinExistence type="predicted"/>
<gene>
    <name evidence="3" type="ORF">ORD21_16245</name>
</gene>
<dbReference type="Proteomes" id="UP001276150">
    <property type="component" value="Unassembled WGS sequence"/>
</dbReference>
<name>A0ABU4DUM9_9DEIO</name>
<sequence>MQPDSRFTGKSLSFWADVKKISEACGYTVKPVPPATGRIRVHTLAEIAAGYIKLNLDWSHLATLVGTTYSPTPYGQDVLDYLAHRAAALASAPALLMDASQAKIEFDAMKATKAAWNCPFPMNKQKGALMRQPAYLTGLVNMILEHNLGGLSVNYNPTTLTAVTRNRRPLRTMSRRVDGAFPRPVNPTAIWEIKEYYYTTTFGSRIADGVYETLLDGMEIQEMSIAEGVKIHHCLIVDARDTWWSTGGRPYLCRMVDMLHMGYADEVMFGREILTQLPVLVHQWIADHAANVLLHPGDILPA</sequence>
<comment type="caution">
    <text evidence="3">The sequence shown here is derived from an EMBL/GenBank/DDBJ whole genome shotgun (WGS) entry which is preliminary data.</text>
</comment>
<evidence type="ECO:0000313" key="4">
    <source>
        <dbReference type="Proteomes" id="UP001276150"/>
    </source>
</evidence>
<feature type="domain" description="DUF7690" evidence="2">
    <location>
        <begin position="1"/>
        <end position="90"/>
    </location>
</feature>
<dbReference type="InterPro" id="IPR056104">
    <property type="entry name" value="DUF7687"/>
</dbReference>
<evidence type="ECO:0000259" key="2">
    <source>
        <dbReference type="Pfam" id="PF24739"/>
    </source>
</evidence>
<reference evidence="3 4" key="1">
    <citation type="submission" date="2022-11" db="EMBL/GenBank/DDBJ databases">
        <title>Deinococcus ZS9-10, Low Temperature and Draught-tolerating, UV-resistant Bacteria from Continental Antarctica.</title>
        <authorList>
            <person name="Cheng L."/>
        </authorList>
    </citation>
    <scope>NUCLEOTIDE SEQUENCE [LARGE SCALE GENOMIC DNA]</scope>
    <source>
        <strain evidence="3 4">ZS9-10</strain>
    </source>
</reference>
<dbReference type="RefSeq" id="WP_317641500.1">
    <property type="nucleotide sequence ID" value="NZ_JAPMIV010000048.1"/>
</dbReference>
<evidence type="ECO:0000259" key="1">
    <source>
        <dbReference type="Pfam" id="PF24736"/>
    </source>
</evidence>
<dbReference type="EMBL" id="JAPMIV010000048">
    <property type="protein sequence ID" value="MDV6376148.1"/>
    <property type="molecule type" value="Genomic_DNA"/>
</dbReference>
<keyword evidence="4" id="KW-1185">Reference proteome</keyword>
<accession>A0ABU4DUM9</accession>